<accession>A0ACB9Z180</accession>
<gene>
    <name evidence="1" type="ORF">F4820DRAFT_420461</name>
</gene>
<sequence>MESKAFDFIIVGGGLVGLVLAARLSEDPSAQVLVIEAGEDLTADPRVKIPALSSTLVGTSADWCLQTTPQKSLHGRQLAQSAGRTLGGSSAINSHTFTPTSRANVDAWAGLGNPGWDWSSFSKSLESSYTLKQSPWATKGSGPLQLSIAEENTKWPQLWRDAISKLGYPTSMDPFSGQFLGALGTPESIDPATHQKSFAGSAYLSAAEARENLTIWTQTLVDKVLFDKRGGEGKPVATGVQYTKDGKTGSVDARKEVILSAGAINSPKILELSGVGDAGLLKSLGIDVVVDNAHVGENLQNHPLVGMTFEVLQEEGFETIDNLIRQDPETVAATMESYTKNGSGPFSRSAIDITAQLPLSDTVAAGLDRVLQDTSYETADLGKATDAFAKAHRSFVHSIVSSQKEASAQYMTIAGFGVFAPDGNRAVIPPGSEGYFSVAILLASPLSRGSVHIRAASSSSPDLALDLNCLSNPLDLEILARHVQQVEKIMTTEPFASHLVPNDTRNPGSPPPGSLSNLENAKEYVRKSAVCAHHYTGTCSMMPREIGGVVDPQLRVYGCENLRVCDASIIPITPRASPQATVYGVAEHGAKIIKSVS</sequence>
<dbReference type="Proteomes" id="UP001497700">
    <property type="component" value="Unassembled WGS sequence"/>
</dbReference>
<dbReference type="EMBL" id="MU393472">
    <property type="protein sequence ID" value="KAI4865447.1"/>
    <property type="molecule type" value="Genomic_DNA"/>
</dbReference>
<evidence type="ECO:0000313" key="1">
    <source>
        <dbReference type="EMBL" id="KAI4865447.1"/>
    </source>
</evidence>
<proteinExistence type="predicted"/>
<name>A0ACB9Z180_9PEZI</name>
<comment type="caution">
    <text evidence="1">The sequence shown here is derived from an EMBL/GenBank/DDBJ whole genome shotgun (WGS) entry which is preliminary data.</text>
</comment>
<evidence type="ECO:0000313" key="2">
    <source>
        <dbReference type="Proteomes" id="UP001497700"/>
    </source>
</evidence>
<keyword evidence="2" id="KW-1185">Reference proteome</keyword>
<organism evidence="1 2">
    <name type="scientific">Hypoxylon rubiginosum</name>
    <dbReference type="NCBI Taxonomy" id="110542"/>
    <lineage>
        <taxon>Eukaryota</taxon>
        <taxon>Fungi</taxon>
        <taxon>Dikarya</taxon>
        <taxon>Ascomycota</taxon>
        <taxon>Pezizomycotina</taxon>
        <taxon>Sordariomycetes</taxon>
        <taxon>Xylariomycetidae</taxon>
        <taxon>Xylariales</taxon>
        <taxon>Hypoxylaceae</taxon>
        <taxon>Hypoxylon</taxon>
    </lineage>
</organism>
<protein>
    <submittedName>
        <fullName evidence="1">GMC oxidoreductase</fullName>
    </submittedName>
</protein>
<reference evidence="1 2" key="1">
    <citation type="journal article" date="2022" name="New Phytol.">
        <title>Ecological generalism drives hyperdiversity of secondary metabolite gene clusters in xylarialean endophytes.</title>
        <authorList>
            <person name="Franco M.E.E."/>
            <person name="Wisecaver J.H."/>
            <person name="Arnold A.E."/>
            <person name="Ju Y.M."/>
            <person name="Slot J.C."/>
            <person name="Ahrendt S."/>
            <person name="Moore L.P."/>
            <person name="Eastman K.E."/>
            <person name="Scott K."/>
            <person name="Konkel Z."/>
            <person name="Mondo S.J."/>
            <person name="Kuo A."/>
            <person name="Hayes R.D."/>
            <person name="Haridas S."/>
            <person name="Andreopoulos B."/>
            <person name="Riley R."/>
            <person name="LaButti K."/>
            <person name="Pangilinan J."/>
            <person name="Lipzen A."/>
            <person name="Amirebrahimi M."/>
            <person name="Yan J."/>
            <person name="Adam C."/>
            <person name="Keymanesh K."/>
            <person name="Ng V."/>
            <person name="Louie K."/>
            <person name="Northen T."/>
            <person name="Drula E."/>
            <person name="Henrissat B."/>
            <person name="Hsieh H.M."/>
            <person name="Youens-Clark K."/>
            <person name="Lutzoni F."/>
            <person name="Miadlikowska J."/>
            <person name="Eastwood D.C."/>
            <person name="Hamelin R.C."/>
            <person name="Grigoriev I.V."/>
            <person name="U'Ren J.M."/>
        </authorList>
    </citation>
    <scope>NUCLEOTIDE SEQUENCE [LARGE SCALE GENOMIC DNA]</scope>
    <source>
        <strain evidence="1 2">CBS 119005</strain>
    </source>
</reference>